<dbReference type="SFLD" id="SFLDF00562">
    <property type="entry name" value="HemN-like__clustered_with_heat"/>
    <property type="match status" value="1"/>
</dbReference>
<dbReference type="SFLD" id="SFLDF00288">
    <property type="entry name" value="HemN-like__clustered_with_nucl"/>
    <property type="match status" value="1"/>
</dbReference>
<evidence type="ECO:0000313" key="13">
    <source>
        <dbReference type="Proteomes" id="UP000184474"/>
    </source>
</evidence>
<dbReference type="GO" id="GO:0005737">
    <property type="term" value="C:cytoplasm"/>
    <property type="evidence" value="ECO:0007669"/>
    <property type="project" value="UniProtKB-SubCell"/>
</dbReference>
<dbReference type="AlphaFoldDB" id="A0A1M6WPZ1"/>
<comment type="function">
    <text evidence="10">Probably acts as a heme chaperone, transferring heme to an unknown acceptor. Binds one molecule of heme per monomer, possibly covalently. Binds 1 [4Fe-4S] cluster. The cluster is coordinated with 3 cysteines and an exchangeable S-adenosyl-L-methionine.</text>
</comment>
<keyword evidence="5 10" id="KW-0949">S-adenosyl-L-methionine</keyword>
<protein>
    <recommendedName>
        <fullName evidence="3 10">Heme chaperone HemW</fullName>
    </recommendedName>
</protein>
<dbReference type="GO" id="GO:0051539">
    <property type="term" value="F:4 iron, 4 sulfur cluster binding"/>
    <property type="evidence" value="ECO:0007669"/>
    <property type="project" value="UniProtKB-UniRule"/>
</dbReference>
<keyword evidence="10" id="KW-0004">4Fe-4S</keyword>
<dbReference type="GO" id="GO:0006779">
    <property type="term" value="P:porphyrin-containing compound biosynthetic process"/>
    <property type="evidence" value="ECO:0007669"/>
    <property type="project" value="InterPro"/>
</dbReference>
<reference evidence="13" key="1">
    <citation type="submission" date="2016-11" db="EMBL/GenBank/DDBJ databases">
        <authorList>
            <person name="Varghese N."/>
            <person name="Submissions S."/>
        </authorList>
    </citation>
    <scope>NUCLEOTIDE SEQUENCE [LARGE SCALE GENOMIC DNA]</scope>
    <source>
        <strain evidence="13">DSM 26134</strain>
    </source>
</reference>
<dbReference type="PANTHER" id="PTHR13932">
    <property type="entry name" value="COPROPORPHYRINIGEN III OXIDASE"/>
    <property type="match status" value="1"/>
</dbReference>
<evidence type="ECO:0000256" key="8">
    <source>
        <dbReference type="ARBA" id="ARBA00023014"/>
    </source>
</evidence>
<dbReference type="GO" id="GO:0004109">
    <property type="term" value="F:coproporphyrinogen oxidase activity"/>
    <property type="evidence" value="ECO:0007669"/>
    <property type="project" value="InterPro"/>
</dbReference>
<dbReference type="Proteomes" id="UP000184474">
    <property type="component" value="Unassembled WGS sequence"/>
</dbReference>
<dbReference type="SFLD" id="SFLDS00029">
    <property type="entry name" value="Radical_SAM"/>
    <property type="match status" value="1"/>
</dbReference>
<dbReference type="InterPro" id="IPR013785">
    <property type="entry name" value="Aldolase_TIM"/>
</dbReference>
<evidence type="ECO:0000256" key="10">
    <source>
        <dbReference type="RuleBase" id="RU364116"/>
    </source>
</evidence>
<evidence type="ECO:0000256" key="7">
    <source>
        <dbReference type="ARBA" id="ARBA00023004"/>
    </source>
</evidence>
<sequence length="374" mass="42356">MSGIYIHIPYCKQACYYCDFHFSTSLQNKQQMVEALKKELKLRTTYLSDPVIHTLYFGGGTPSLLDSHELADLIEMVRETYQLAPDAELTLEANPDDLTTEKLTQIKALGVNRLSIGVQSFDDEILQYFNRSHDSSAAITSIREAQGLGIENISIDLIFGVPNQTRAMLQKDLEMALSLDTPHISIYGLTIEEDTVFGKWHQQNKLTPMDDDLAGQHLMLIMETLSAAGYEQYEISNFSKPGWRSHHNSSYWSGTHYLGIGPAAHSYDGDSRQYNVSHNTKYIKALKNGELACEIETLSQKDKITEFVLTQIRKSEGINLEQLHRQLDYDLQRTKAAELSQLLAEQLVYIEDNSLTLTQKGKLLGDWVTEQLIP</sequence>
<dbReference type="InterPro" id="IPR007197">
    <property type="entry name" value="rSAM"/>
</dbReference>
<keyword evidence="10" id="KW-0963">Cytoplasm</keyword>
<comment type="cofactor">
    <cofactor evidence="1">
        <name>[4Fe-4S] cluster</name>
        <dbReference type="ChEBI" id="CHEBI:49883"/>
    </cofactor>
</comment>
<gene>
    <name evidence="12" type="ORF">SAMN04488028_11412</name>
</gene>
<dbReference type="PANTHER" id="PTHR13932:SF5">
    <property type="entry name" value="RADICAL S-ADENOSYL METHIONINE DOMAIN-CONTAINING PROTEIN 1, MITOCHONDRIAL"/>
    <property type="match status" value="1"/>
</dbReference>
<keyword evidence="8 10" id="KW-0411">Iron-sulfur</keyword>
<keyword evidence="6 10" id="KW-0479">Metal-binding</keyword>
<dbReference type="InterPro" id="IPR058240">
    <property type="entry name" value="rSAM_sf"/>
</dbReference>
<keyword evidence="13" id="KW-1185">Reference proteome</keyword>
<dbReference type="InterPro" id="IPR010723">
    <property type="entry name" value="HemN_C"/>
</dbReference>
<proteinExistence type="inferred from homology"/>
<evidence type="ECO:0000256" key="9">
    <source>
        <dbReference type="ARBA" id="ARBA00023186"/>
    </source>
</evidence>
<comment type="subcellular location">
    <subcellularLocation>
        <location evidence="10">Cytoplasm</location>
    </subcellularLocation>
</comment>
<comment type="similarity">
    <text evidence="2">Belongs to the anaerobic coproporphyrinogen-III oxidase family. HemW subfamily.</text>
</comment>
<dbReference type="SUPFAM" id="SSF102114">
    <property type="entry name" value="Radical SAM enzymes"/>
    <property type="match status" value="1"/>
</dbReference>
<dbReference type="PROSITE" id="PS51918">
    <property type="entry name" value="RADICAL_SAM"/>
    <property type="match status" value="1"/>
</dbReference>
<evidence type="ECO:0000256" key="3">
    <source>
        <dbReference type="ARBA" id="ARBA00017228"/>
    </source>
</evidence>
<evidence type="ECO:0000256" key="1">
    <source>
        <dbReference type="ARBA" id="ARBA00001966"/>
    </source>
</evidence>
<dbReference type="Pfam" id="PF04055">
    <property type="entry name" value="Radical_SAM"/>
    <property type="match status" value="1"/>
</dbReference>
<dbReference type="InterPro" id="IPR034505">
    <property type="entry name" value="Coproporphyrinogen-III_oxidase"/>
</dbReference>
<organism evidence="12 13">
    <name type="scientific">Reichenbachiella agariperforans</name>
    <dbReference type="NCBI Taxonomy" id="156994"/>
    <lineage>
        <taxon>Bacteria</taxon>
        <taxon>Pseudomonadati</taxon>
        <taxon>Bacteroidota</taxon>
        <taxon>Cytophagia</taxon>
        <taxon>Cytophagales</taxon>
        <taxon>Reichenbachiellaceae</taxon>
        <taxon>Reichenbachiella</taxon>
    </lineage>
</organism>
<dbReference type="InterPro" id="IPR004559">
    <property type="entry name" value="HemW-like"/>
</dbReference>
<dbReference type="CDD" id="cd01335">
    <property type="entry name" value="Radical_SAM"/>
    <property type="match status" value="1"/>
</dbReference>
<evidence type="ECO:0000256" key="4">
    <source>
        <dbReference type="ARBA" id="ARBA00022617"/>
    </source>
</evidence>
<evidence type="ECO:0000256" key="6">
    <source>
        <dbReference type="ARBA" id="ARBA00022723"/>
    </source>
</evidence>
<dbReference type="NCBIfam" id="TIGR00539">
    <property type="entry name" value="hemN_rel"/>
    <property type="match status" value="1"/>
</dbReference>
<dbReference type="InterPro" id="IPR006638">
    <property type="entry name" value="Elp3/MiaA/NifB-like_rSAM"/>
</dbReference>
<dbReference type="Gene3D" id="3.20.20.70">
    <property type="entry name" value="Aldolase class I"/>
    <property type="match status" value="1"/>
</dbReference>
<keyword evidence="4 10" id="KW-0349">Heme</keyword>
<dbReference type="EMBL" id="FRAA01000014">
    <property type="protein sequence ID" value="SHK95595.1"/>
    <property type="molecule type" value="Genomic_DNA"/>
</dbReference>
<keyword evidence="7 10" id="KW-0408">Iron</keyword>
<keyword evidence="9 10" id="KW-0143">Chaperone</keyword>
<evidence type="ECO:0000256" key="2">
    <source>
        <dbReference type="ARBA" id="ARBA00006100"/>
    </source>
</evidence>
<dbReference type="SMART" id="SM00729">
    <property type="entry name" value="Elp3"/>
    <property type="match status" value="1"/>
</dbReference>
<evidence type="ECO:0000259" key="11">
    <source>
        <dbReference type="PROSITE" id="PS51918"/>
    </source>
</evidence>
<evidence type="ECO:0000256" key="5">
    <source>
        <dbReference type="ARBA" id="ARBA00022691"/>
    </source>
</evidence>
<dbReference type="Pfam" id="PF06969">
    <property type="entry name" value="HemN_C"/>
    <property type="match status" value="1"/>
</dbReference>
<feature type="domain" description="Radical SAM core" evidence="11">
    <location>
        <begin position="1"/>
        <end position="231"/>
    </location>
</feature>
<dbReference type="SFLD" id="SFLDG01082">
    <property type="entry name" value="B12-binding_domain_containing"/>
    <property type="match status" value="1"/>
</dbReference>
<dbReference type="STRING" id="156994.SAMN04488028_11412"/>
<evidence type="ECO:0000313" key="12">
    <source>
        <dbReference type="EMBL" id="SHK95595.1"/>
    </source>
</evidence>
<dbReference type="SFLD" id="SFLDG01065">
    <property type="entry name" value="anaerobic_coproporphyrinogen-I"/>
    <property type="match status" value="1"/>
</dbReference>
<dbReference type="RefSeq" id="WP_073125608.1">
    <property type="nucleotide sequence ID" value="NZ_FRAA01000014.1"/>
</dbReference>
<name>A0A1M6WPZ1_REIAG</name>
<dbReference type="GO" id="GO:0046872">
    <property type="term" value="F:metal ion binding"/>
    <property type="evidence" value="ECO:0007669"/>
    <property type="project" value="UniProtKB-UniRule"/>
</dbReference>
<accession>A0A1M6WPZ1</accession>